<comment type="subcellular location">
    <subcellularLocation>
        <location evidence="1 6">Endoplasmic reticulum membrane</location>
        <topology evidence="1 6">Multi-pass membrane protein</topology>
    </subcellularLocation>
</comment>
<dbReference type="InterPro" id="IPR003388">
    <property type="entry name" value="Reticulon"/>
</dbReference>
<dbReference type="GeneID" id="19463133"/>
<sequence>MSDSFSNDTAMPSIEKSNNVTGNNTAGNNMSNFVETAKSKTSAAASAVANHPMTQSVANGPVVEKAKIESNKTQAEFSNLAASRQTPETPAATGQQLTHYHSFFSSLLSWNNPRASGIAYASIVTFIFAARYLDILRYAFKLTWMTLGVTVLAEVAGKAVLSHGLASQFRPKKYFTISKSTLDSLTGDFSELVNFFVIESQRIVFAENLFATVASFLGAFISYYLIKFVPFWGLTLISTTVIFISPLIYKTNKETIDHYVAQATDIVNQQSKQVRDMAAQQASRASETTKQYVGDYSHKAQELIGNARGRSNSPTAVKSEPALKQDSPAFKADDFPVAPKEDFKVPPSVADSANKLKSDDPLITA</sequence>
<evidence type="ECO:0000256" key="5">
    <source>
        <dbReference type="ARBA" id="ARBA00023136"/>
    </source>
</evidence>
<dbReference type="KEGG" id="glz:GLAREA_04078"/>
<keyword evidence="4 6" id="KW-1133">Transmembrane helix</keyword>
<evidence type="ECO:0000259" key="8">
    <source>
        <dbReference type="PROSITE" id="PS50845"/>
    </source>
</evidence>
<dbReference type="OrthoDB" id="567788at2759"/>
<dbReference type="PROSITE" id="PS50845">
    <property type="entry name" value="RETICULON"/>
    <property type="match status" value="1"/>
</dbReference>
<feature type="compositionally biased region" description="Basic and acidic residues" evidence="7">
    <location>
        <begin position="354"/>
        <end position="365"/>
    </location>
</feature>
<dbReference type="RefSeq" id="XP_008082522.1">
    <property type="nucleotide sequence ID" value="XM_008084331.1"/>
</dbReference>
<name>S3DGF6_GLAL2</name>
<evidence type="ECO:0000256" key="3">
    <source>
        <dbReference type="ARBA" id="ARBA00022824"/>
    </source>
</evidence>
<organism evidence="9 10">
    <name type="scientific">Glarea lozoyensis (strain ATCC 20868 / MF5171)</name>
    <dbReference type="NCBI Taxonomy" id="1116229"/>
    <lineage>
        <taxon>Eukaryota</taxon>
        <taxon>Fungi</taxon>
        <taxon>Dikarya</taxon>
        <taxon>Ascomycota</taxon>
        <taxon>Pezizomycotina</taxon>
        <taxon>Leotiomycetes</taxon>
        <taxon>Helotiales</taxon>
        <taxon>Helotiaceae</taxon>
        <taxon>Glarea</taxon>
    </lineage>
</organism>
<feature type="transmembrane region" description="Helical" evidence="6">
    <location>
        <begin position="204"/>
        <end position="225"/>
    </location>
</feature>
<keyword evidence="10" id="KW-1185">Reference proteome</keyword>
<feature type="domain" description="Reticulon" evidence="8">
    <location>
        <begin position="104"/>
        <end position="301"/>
    </location>
</feature>
<evidence type="ECO:0000256" key="2">
    <source>
        <dbReference type="ARBA" id="ARBA00022692"/>
    </source>
</evidence>
<dbReference type="Proteomes" id="UP000016922">
    <property type="component" value="Unassembled WGS sequence"/>
</dbReference>
<feature type="region of interest" description="Disordered" evidence="7">
    <location>
        <begin position="305"/>
        <end position="365"/>
    </location>
</feature>
<evidence type="ECO:0000313" key="10">
    <source>
        <dbReference type="Proteomes" id="UP000016922"/>
    </source>
</evidence>
<dbReference type="HOGENOM" id="CLU_046578_1_0_1"/>
<feature type="region of interest" description="Disordered" evidence="7">
    <location>
        <begin position="1"/>
        <end position="31"/>
    </location>
</feature>
<keyword evidence="2 6" id="KW-0812">Transmembrane</keyword>
<feature type="compositionally biased region" description="Polar residues" evidence="7">
    <location>
        <begin position="1"/>
        <end position="10"/>
    </location>
</feature>
<proteinExistence type="predicted"/>
<evidence type="ECO:0000256" key="1">
    <source>
        <dbReference type="ARBA" id="ARBA00004477"/>
    </source>
</evidence>
<dbReference type="EMBL" id="KE145363">
    <property type="protein sequence ID" value="EPE31111.1"/>
    <property type="molecule type" value="Genomic_DNA"/>
</dbReference>
<feature type="transmembrane region" description="Helical" evidence="6">
    <location>
        <begin position="115"/>
        <end position="133"/>
    </location>
</feature>
<accession>S3DGF6</accession>
<evidence type="ECO:0000313" key="9">
    <source>
        <dbReference type="EMBL" id="EPE31111.1"/>
    </source>
</evidence>
<gene>
    <name evidence="9" type="ORF">GLAREA_04078</name>
</gene>
<feature type="compositionally biased region" description="Low complexity" evidence="7">
    <location>
        <begin position="18"/>
        <end position="29"/>
    </location>
</feature>
<keyword evidence="5 6" id="KW-0472">Membrane</keyword>
<evidence type="ECO:0000256" key="6">
    <source>
        <dbReference type="RuleBase" id="RU363132"/>
    </source>
</evidence>
<dbReference type="STRING" id="1116229.S3DGF6"/>
<evidence type="ECO:0000256" key="7">
    <source>
        <dbReference type="SAM" id="MobiDB-lite"/>
    </source>
</evidence>
<dbReference type="OMA" id="TGLMKQY"/>
<keyword evidence="3 6" id="KW-0256">Endoplasmic reticulum</keyword>
<dbReference type="eggNOG" id="KOG1792">
    <property type="taxonomic scope" value="Eukaryota"/>
</dbReference>
<feature type="transmembrane region" description="Helical" evidence="6">
    <location>
        <begin position="231"/>
        <end position="249"/>
    </location>
</feature>
<dbReference type="GO" id="GO:0005789">
    <property type="term" value="C:endoplasmic reticulum membrane"/>
    <property type="evidence" value="ECO:0007669"/>
    <property type="project" value="UniProtKB-SubCell"/>
</dbReference>
<protein>
    <recommendedName>
        <fullName evidence="6">Reticulon-like protein</fullName>
    </recommendedName>
</protein>
<feature type="compositionally biased region" description="Basic and acidic residues" evidence="7">
    <location>
        <begin position="331"/>
        <end position="344"/>
    </location>
</feature>
<dbReference type="Pfam" id="PF02453">
    <property type="entry name" value="Reticulon"/>
    <property type="match status" value="1"/>
</dbReference>
<reference evidence="9 10" key="1">
    <citation type="journal article" date="2013" name="BMC Genomics">
        <title>Genomics-driven discovery of the pneumocandin biosynthetic gene cluster in the fungus Glarea lozoyensis.</title>
        <authorList>
            <person name="Chen L."/>
            <person name="Yue Q."/>
            <person name="Zhang X."/>
            <person name="Xiang M."/>
            <person name="Wang C."/>
            <person name="Li S."/>
            <person name="Che Y."/>
            <person name="Ortiz-Lopez F.J."/>
            <person name="Bills G.F."/>
            <person name="Liu X."/>
            <person name="An Z."/>
        </authorList>
    </citation>
    <scope>NUCLEOTIDE SEQUENCE [LARGE SCALE GENOMIC DNA]</scope>
    <source>
        <strain evidence="10">ATCC 20868 / MF5171</strain>
    </source>
</reference>
<evidence type="ECO:0000256" key="4">
    <source>
        <dbReference type="ARBA" id="ARBA00022989"/>
    </source>
</evidence>
<dbReference type="AlphaFoldDB" id="S3DGF6"/>